<dbReference type="Pfam" id="PF07905">
    <property type="entry name" value="PucR"/>
    <property type="match status" value="1"/>
</dbReference>
<dbReference type="Pfam" id="PF17853">
    <property type="entry name" value="GGDEF_2"/>
    <property type="match status" value="1"/>
</dbReference>
<name>A0A9E8CR55_9HYPH</name>
<dbReference type="InterPro" id="IPR041522">
    <property type="entry name" value="CdaR_GGDEF"/>
</dbReference>
<dbReference type="AlphaFoldDB" id="A0A9E8CR55"/>
<evidence type="ECO:0000259" key="4">
    <source>
        <dbReference type="Pfam" id="PF17853"/>
    </source>
</evidence>
<dbReference type="InterPro" id="IPR025736">
    <property type="entry name" value="PucR_C-HTH_dom"/>
</dbReference>
<feature type="domain" description="CdaR GGDEF-like" evidence="4">
    <location>
        <begin position="291"/>
        <end position="416"/>
    </location>
</feature>
<feature type="domain" description="PucR C-terminal helix-turn-helix" evidence="3">
    <location>
        <begin position="470"/>
        <end position="528"/>
    </location>
</feature>
<dbReference type="PANTHER" id="PTHR33744">
    <property type="entry name" value="CARBOHYDRATE DIACID REGULATOR"/>
    <property type="match status" value="1"/>
</dbReference>
<dbReference type="InterPro" id="IPR012914">
    <property type="entry name" value="PucR_dom"/>
</dbReference>
<evidence type="ECO:0000313" key="5">
    <source>
        <dbReference type="EMBL" id="UZF85631.1"/>
    </source>
</evidence>
<dbReference type="InterPro" id="IPR051448">
    <property type="entry name" value="CdaR-like_regulators"/>
</dbReference>
<feature type="domain" description="Purine catabolism PurC-like" evidence="2">
    <location>
        <begin position="9"/>
        <end position="124"/>
    </location>
</feature>
<evidence type="ECO:0000259" key="2">
    <source>
        <dbReference type="Pfam" id="PF07905"/>
    </source>
</evidence>
<organism evidence="5">
    <name type="scientific">Bosea sp. NBC_00436</name>
    <dbReference type="NCBI Taxonomy" id="2969620"/>
    <lineage>
        <taxon>Bacteria</taxon>
        <taxon>Pseudomonadati</taxon>
        <taxon>Pseudomonadota</taxon>
        <taxon>Alphaproteobacteria</taxon>
        <taxon>Hyphomicrobiales</taxon>
        <taxon>Boseaceae</taxon>
        <taxon>Bosea</taxon>
    </lineage>
</organism>
<proteinExistence type="inferred from homology"/>
<accession>A0A9E8CR55</accession>
<dbReference type="Pfam" id="PF13556">
    <property type="entry name" value="HTH_30"/>
    <property type="match status" value="1"/>
</dbReference>
<gene>
    <name evidence="5" type="ORF">NWE54_17615</name>
</gene>
<dbReference type="InterPro" id="IPR042070">
    <property type="entry name" value="PucR_C-HTH_sf"/>
</dbReference>
<evidence type="ECO:0000259" key="3">
    <source>
        <dbReference type="Pfam" id="PF13556"/>
    </source>
</evidence>
<dbReference type="PANTHER" id="PTHR33744:SF1">
    <property type="entry name" value="DNA-BINDING TRANSCRIPTIONAL ACTIVATOR ADER"/>
    <property type="match status" value="1"/>
</dbReference>
<reference evidence="5" key="1">
    <citation type="submission" date="2022-08" db="EMBL/GenBank/DDBJ databases">
        <title>Complete Genome Sequences of 2 Bosea sp. soil isolates.</title>
        <authorList>
            <person name="Alvarez Arevalo M."/>
            <person name="Sterndorff E.B."/>
            <person name="Faurdal D."/>
            <person name="Joergensen T.S."/>
            <person name="Weber T."/>
        </authorList>
    </citation>
    <scope>NUCLEOTIDE SEQUENCE</scope>
    <source>
        <strain evidence="5">NBC_00436</strain>
    </source>
</reference>
<protein>
    <submittedName>
        <fullName evidence="5">PucR family transcriptional regulator ligand-binding domain-containing protein</fullName>
    </submittedName>
</protein>
<dbReference type="Gene3D" id="1.10.10.2840">
    <property type="entry name" value="PucR C-terminal helix-turn-helix domain"/>
    <property type="match status" value="1"/>
</dbReference>
<sequence>MAHQLKISELLQFAPFRQARLICGEEGLSNPVRGVNVIEAPDVTDWLQPGDVLLTNFYSLDRLRPLDAFIEKIAARKLSALIVKTGLFVQEVPEEIVEAARKHRLPVIEIPRSVLYRTIVLCISEHLLSERLGVLERFKEISDHFLSASLANQGAFRILKSLETFIGNPVGLYDEQLQCLAGTTGSSVSLAPPEGHQEGAPYYIQTIATSEADNRICNRYVFSIRVGDEVRLYLTVLELNGELEDVQSIAIESAINALALDFLRQQAVIEVEKQFRFDLIGDLLGGSALPPGELHRRAGLIQWDLRRKHAVVVLGLKASQKLPGSSESKSLERLSQLLADVFDNAHAQIRGSHVVLFWPIGEGREWRTQLERRFAELNALWTRSEERAPLRAGVGELAADVEDLPRSYRQALDAFNIGIRARFEKSLVFFHEIGIYRMLCRLAPQHELREMVPPSLQKLVSIRTRGRADLIETLEAYIACNGNALETSRRLEVHPKTVLYRLDKVRSEAGINLGDAEEMLMVQIGLKILKMDGATEAT</sequence>
<dbReference type="EMBL" id="CP102774">
    <property type="protein sequence ID" value="UZF85631.1"/>
    <property type="molecule type" value="Genomic_DNA"/>
</dbReference>
<comment type="similarity">
    <text evidence="1">Belongs to the CdaR family.</text>
</comment>
<evidence type="ECO:0000256" key="1">
    <source>
        <dbReference type="ARBA" id="ARBA00006754"/>
    </source>
</evidence>